<sequence length="212" mass="23259">MPSTSKRNQEQISSSSDDGVSDQENQAPNESPNDEESRREVESSQEGDVNSKLSKLSISEKKNEEEKSTGHQPKKNQNKDEDGDDSEEVIDTGSTPKRNNRNKKRGNAKKLQPEYMNSEKERYLSRLHNIADLISSSSSSEDDSDGDFSLNEIDPESDSASGSSRASFKNSSQYTESSAPSYDDGESSIGVNSSGKKSIISAVSSYNSKRKI</sequence>
<keyword evidence="3" id="KW-1185">Reference proteome</keyword>
<feature type="compositionally biased region" description="Low complexity" evidence="1">
    <location>
        <begin position="44"/>
        <end position="57"/>
    </location>
</feature>
<feature type="region of interest" description="Disordered" evidence="1">
    <location>
        <begin position="1"/>
        <end position="120"/>
    </location>
</feature>
<proteinExistence type="predicted"/>
<organism evidence="2 3">
    <name type="scientific">Euplotes crassus</name>
    <dbReference type="NCBI Taxonomy" id="5936"/>
    <lineage>
        <taxon>Eukaryota</taxon>
        <taxon>Sar</taxon>
        <taxon>Alveolata</taxon>
        <taxon>Ciliophora</taxon>
        <taxon>Intramacronucleata</taxon>
        <taxon>Spirotrichea</taxon>
        <taxon>Hypotrichia</taxon>
        <taxon>Euplotida</taxon>
        <taxon>Euplotidae</taxon>
        <taxon>Moneuplotes</taxon>
    </lineage>
</organism>
<feature type="compositionally biased region" description="Polar residues" evidence="1">
    <location>
        <begin position="1"/>
        <end position="31"/>
    </location>
</feature>
<dbReference type="Proteomes" id="UP001295684">
    <property type="component" value="Unassembled WGS sequence"/>
</dbReference>
<comment type="caution">
    <text evidence="2">The sequence shown here is derived from an EMBL/GenBank/DDBJ whole genome shotgun (WGS) entry which is preliminary data.</text>
</comment>
<name>A0AAD2CXF5_EUPCR</name>
<feature type="compositionally biased region" description="Low complexity" evidence="1">
    <location>
        <begin position="158"/>
        <end position="172"/>
    </location>
</feature>
<dbReference type="AlphaFoldDB" id="A0AAD2CXF5"/>
<feature type="compositionally biased region" description="Basic and acidic residues" evidence="1">
    <location>
        <begin position="58"/>
        <end position="69"/>
    </location>
</feature>
<gene>
    <name evidence="2" type="ORF">ECRASSUSDP1_LOCUS15200</name>
</gene>
<reference evidence="2" key="1">
    <citation type="submission" date="2023-07" db="EMBL/GenBank/DDBJ databases">
        <authorList>
            <consortium name="AG Swart"/>
            <person name="Singh M."/>
            <person name="Singh A."/>
            <person name="Seah K."/>
            <person name="Emmerich C."/>
        </authorList>
    </citation>
    <scope>NUCLEOTIDE SEQUENCE</scope>
    <source>
        <strain evidence="2">DP1</strain>
    </source>
</reference>
<evidence type="ECO:0000256" key="1">
    <source>
        <dbReference type="SAM" id="MobiDB-lite"/>
    </source>
</evidence>
<evidence type="ECO:0000313" key="3">
    <source>
        <dbReference type="Proteomes" id="UP001295684"/>
    </source>
</evidence>
<feature type="compositionally biased region" description="Basic residues" evidence="1">
    <location>
        <begin position="98"/>
        <end position="108"/>
    </location>
</feature>
<dbReference type="EMBL" id="CAMPGE010015217">
    <property type="protein sequence ID" value="CAI2373851.1"/>
    <property type="molecule type" value="Genomic_DNA"/>
</dbReference>
<evidence type="ECO:0000313" key="2">
    <source>
        <dbReference type="EMBL" id="CAI2373851.1"/>
    </source>
</evidence>
<feature type="region of interest" description="Disordered" evidence="1">
    <location>
        <begin position="135"/>
        <end position="195"/>
    </location>
</feature>
<protein>
    <submittedName>
        <fullName evidence="2">Uncharacterized protein</fullName>
    </submittedName>
</protein>
<feature type="compositionally biased region" description="Acidic residues" evidence="1">
    <location>
        <begin position="81"/>
        <end position="90"/>
    </location>
</feature>
<accession>A0AAD2CXF5</accession>